<evidence type="ECO:0000256" key="2">
    <source>
        <dbReference type="SAM" id="Phobius"/>
    </source>
</evidence>
<keyword evidence="2" id="KW-1133">Transmembrane helix</keyword>
<dbReference type="PANTHER" id="PTHR34048">
    <property type="entry name" value="LOW-DENSITY RECEPTOR-LIKE PROTEIN"/>
    <property type="match status" value="1"/>
</dbReference>
<evidence type="ECO:0000256" key="1">
    <source>
        <dbReference type="SAM" id="Coils"/>
    </source>
</evidence>
<name>A0A328DYU5_9ASTE</name>
<keyword evidence="2" id="KW-0472">Membrane</keyword>
<dbReference type="GO" id="GO:0009535">
    <property type="term" value="C:chloroplast thylakoid membrane"/>
    <property type="evidence" value="ECO:0007669"/>
    <property type="project" value="TreeGrafter"/>
</dbReference>
<feature type="coiled-coil region" evidence="1">
    <location>
        <begin position="117"/>
        <end position="144"/>
    </location>
</feature>
<dbReference type="AlphaFoldDB" id="A0A328DYU5"/>
<sequence>MAIALTTSSALSKPTPLHFSSGFYLRPADKSLCPATLSMNPRHARNSSLSRSLCLVQARHSESDSWSSGAFVGGFILGGLVVGTLGCVFAPQISRRLSGDERKELMKKLPKFIYDEEKALEKQRKKLAEKIKQLNTAIDDFSTQMKQGDRPEEAGVHQ</sequence>
<protein>
    <submittedName>
        <fullName evidence="3">Uncharacterized protein</fullName>
    </submittedName>
</protein>
<accession>A0A328DYU5</accession>
<dbReference type="GO" id="GO:0009706">
    <property type="term" value="C:chloroplast inner membrane"/>
    <property type="evidence" value="ECO:0007669"/>
    <property type="project" value="TreeGrafter"/>
</dbReference>
<dbReference type="Proteomes" id="UP000249390">
    <property type="component" value="Unassembled WGS sequence"/>
</dbReference>
<evidence type="ECO:0000313" key="3">
    <source>
        <dbReference type="EMBL" id="RAL50400.1"/>
    </source>
</evidence>
<keyword evidence="1" id="KW-0175">Coiled coil</keyword>
<keyword evidence="4" id="KW-1185">Reference proteome</keyword>
<organism evidence="3 4">
    <name type="scientific">Cuscuta australis</name>
    <dbReference type="NCBI Taxonomy" id="267555"/>
    <lineage>
        <taxon>Eukaryota</taxon>
        <taxon>Viridiplantae</taxon>
        <taxon>Streptophyta</taxon>
        <taxon>Embryophyta</taxon>
        <taxon>Tracheophyta</taxon>
        <taxon>Spermatophyta</taxon>
        <taxon>Magnoliopsida</taxon>
        <taxon>eudicotyledons</taxon>
        <taxon>Gunneridae</taxon>
        <taxon>Pentapetalae</taxon>
        <taxon>asterids</taxon>
        <taxon>lamiids</taxon>
        <taxon>Solanales</taxon>
        <taxon>Convolvulaceae</taxon>
        <taxon>Cuscuteae</taxon>
        <taxon>Cuscuta</taxon>
        <taxon>Cuscuta subgen. Grammica</taxon>
        <taxon>Cuscuta sect. Cleistogrammica</taxon>
    </lineage>
</organism>
<proteinExistence type="predicted"/>
<dbReference type="EMBL" id="NQVE01000060">
    <property type="protein sequence ID" value="RAL50400.1"/>
    <property type="molecule type" value="Genomic_DNA"/>
</dbReference>
<dbReference type="PANTHER" id="PTHR34048:SF5">
    <property type="entry name" value="INNER MEMBRANE LOCALIZED PROTEIN"/>
    <property type="match status" value="1"/>
</dbReference>
<reference evidence="3 4" key="1">
    <citation type="submission" date="2018-06" db="EMBL/GenBank/DDBJ databases">
        <title>The Genome of Cuscuta australis (Dodder) Provides Insight into the Evolution of Plant Parasitism.</title>
        <authorList>
            <person name="Liu H."/>
        </authorList>
    </citation>
    <scope>NUCLEOTIDE SEQUENCE [LARGE SCALE GENOMIC DNA]</scope>
    <source>
        <strain evidence="4">cv. Yunnan</strain>
        <tissue evidence="3">Vines</tissue>
    </source>
</reference>
<dbReference type="InterPro" id="IPR040377">
    <property type="entry name" value="Ssl2009-like"/>
</dbReference>
<gene>
    <name evidence="3" type="ORF">DM860_016867</name>
</gene>
<feature type="transmembrane region" description="Helical" evidence="2">
    <location>
        <begin position="70"/>
        <end position="93"/>
    </location>
</feature>
<comment type="caution">
    <text evidence="3">The sequence shown here is derived from an EMBL/GenBank/DDBJ whole genome shotgun (WGS) entry which is preliminary data.</text>
</comment>
<evidence type="ECO:0000313" key="4">
    <source>
        <dbReference type="Proteomes" id="UP000249390"/>
    </source>
</evidence>
<keyword evidence="2" id="KW-0812">Transmembrane</keyword>